<dbReference type="InterPro" id="IPR027830">
    <property type="entry name" value="C5orf34-like_N"/>
</dbReference>
<feature type="compositionally biased region" description="Polar residues" evidence="1">
    <location>
        <begin position="989"/>
        <end position="1000"/>
    </location>
</feature>
<name>A0AAV4ALY4_9GAST</name>
<keyword evidence="7" id="KW-1185">Reference proteome</keyword>
<feature type="domain" description="C5orf34-like second" evidence="4">
    <location>
        <begin position="123"/>
        <end position="201"/>
    </location>
</feature>
<protein>
    <recommendedName>
        <fullName evidence="8">DUF4520 domain-containing protein</fullName>
    </recommendedName>
</protein>
<dbReference type="InterPro" id="IPR027865">
    <property type="entry name" value="C5orf34-like_C"/>
</dbReference>
<dbReference type="EMBL" id="BLXT01003994">
    <property type="protein sequence ID" value="GFO08764.1"/>
    <property type="molecule type" value="Genomic_DNA"/>
</dbReference>
<feature type="compositionally biased region" description="Polar residues" evidence="1">
    <location>
        <begin position="168"/>
        <end position="181"/>
    </location>
</feature>
<evidence type="ECO:0000313" key="6">
    <source>
        <dbReference type="EMBL" id="GFO08764.1"/>
    </source>
</evidence>
<dbReference type="InterPro" id="IPR053901">
    <property type="entry name" value="C5orf34-like"/>
</dbReference>
<evidence type="ECO:0000256" key="1">
    <source>
        <dbReference type="SAM" id="MobiDB-lite"/>
    </source>
</evidence>
<reference evidence="6 7" key="1">
    <citation type="journal article" date="2021" name="Elife">
        <title>Chloroplast acquisition without the gene transfer in kleptoplastic sea slugs, Plakobranchus ocellatus.</title>
        <authorList>
            <person name="Maeda T."/>
            <person name="Takahashi S."/>
            <person name="Yoshida T."/>
            <person name="Shimamura S."/>
            <person name="Takaki Y."/>
            <person name="Nagai Y."/>
            <person name="Toyoda A."/>
            <person name="Suzuki Y."/>
            <person name="Arimoto A."/>
            <person name="Ishii H."/>
            <person name="Satoh N."/>
            <person name="Nishiyama T."/>
            <person name="Hasebe M."/>
            <person name="Maruyama T."/>
            <person name="Minagawa J."/>
            <person name="Obokata J."/>
            <person name="Shigenobu S."/>
        </authorList>
    </citation>
    <scope>NUCLEOTIDE SEQUENCE [LARGE SCALE GENOMIC DNA]</scope>
</reference>
<dbReference type="Pfam" id="PF22834">
    <property type="entry name" value="Polo_box_4"/>
    <property type="match status" value="1"/>
</dbReference>
<organism evidence="6 7">
    <name type="scientific">Plakobranchus ocellatus</name>
    <dbReference type="NCBI Taxonomy" id="259542"/>
    <lineage>
        <taxon>Eukaryota</taxon>
        <taxon>Metazoa</taxon>
        <taxon>Spiralia</taxon>
        <taxon>Lophotrochozoa</taxon>
        <taxon>Mollusca</taxon>
        <taxon>Gastropoda</taxon>
        <taxon>Heterobranchia</taxon>
        <taxon>Euthyneura</taxon>
        <taxon>Panpulmonata</taxon>
        <taxon>Sacoglossa</taxon>
        <taxon>Placobranchoidea</taxon>
        <taxon>Plakobranchidae</taxon>
        <taxon>Plakobranchus</taxon>
    </lineage>
</organism>
<evidence type="ECO:0000259" key="5">
    <source>
        <dbReference type="Pfam" id="PF22834"/>
    </source>
</evidence>
<dbReference type="PANTHER" id="PTHR34531:SF1">
    <property type="entry name" value="CHROMOSOME 5 OPEN READING FRAME 34"/>
    <property type="match status" value="1"/>
</dbReference>
<gene>
    <name evidence="6" type="ORF">PoB_003526900</name>
</gene>
<sequence length="1089" mass="121533">MSGTVPLLMVLYNNDTVEIRYSDSSTLQLSSCGSTMIHSATPSQGKCSKMTKSSSTHKRSRFVTSEHRQKVLQAMDFRNRFAQRPYLCEELLEKDQIVALYANIENVSWPTSPAEATVDILQDGSRKINSLDEYASLVISPHGHDFTVCYLSKISHESVKPKPDLAGSTKSESFQSRSGFSQPRAKPGMAKSDRSLKAGDVVKSNSREAVVHPFQCAERSNNDYNCQSELNDVALNHRPPSLIHHGFAPYNSEDRKEKGNDSSQRPHLQKCETDNQLLRQFSTCQVNTTDKKSCHQHTSLVSDELSLSEKYDSCRKTKMEDPPELPLDYQIHKLSGPFPNSSINSHDISSISRSSTPDGLRTMVDSDATLGTQDTSATAGHPLPVYKQRHSSPTHFTSSPYEEAFKVKSRSAAESQLENEGALGASYIAEDCVAVNVENLSLDKSGLDKTICEESHVLLEQSRTVIGQESDSDIDTQKLSPTHQRTGVTQCRDFCHPVTQNAAENLDTNTTQQDKFGSSPQQQISTYTHPEGVDSEKQCSELSGISLHRSHNEAEGTETKQQKSCARNLYVWTTSHGSRNDCPPAWTQPLKLALAQKTRQDTQQQEQAKNTAAPPIKGKSKGKQLSPVPIPLPLTCPFQHLHRWDADKTLDVTDLSGSLEFQHGMLKVVISEGIVYRFVKVANIHIVEVHPGDGSIIVSQGVKGHFFTHYIIAGDQLEERTYSLKSLPPGLQKGRYSISKLIQTANRYLLMNRQWEKRGLKQDLPCWKREVVAVVEPLSSSLLEECVVEGVGKFSAFTNGRVRAVFDDRTALDMMCNFSRRVSECLHHSQELQTSLPAASQVTLPMSSYEAIFGASSARLLLPSGQYVTVDIQNPGKYRNYIQAGREWASWVNSSPMERHQFYTQQHTPTVMQRAAEHELKKIFCFNYILEQSLLIQQEDKIRYDKALHSSPQQSSSAAISVSQDQSSLPAFHGSTQPMSPGKFIIKTQPGSDSPNSLSRHSNRLQFDPSLASTGMNRAQQSDIYARYSQSECDYVSPRVTHELARSDLKAQNIVEGFDAVRQVLLRNSNLINDIDEFLDSSRKQHQES</sequence>
<feature type="region of interest" description="Disordered" evidence="1">
    <location>
        <begin position="595"/>
        <end position="626"/>
    </location>
</feature>
<feature type="domain" description="C5orf34-like N-terminal" evidence="3">
    <location>
        <begin position="9"/>
        <end position="79"/>
    </location>
</feature>
<feature type="region of interest" description="Disordered" evidence="1">
    <location>
        <begin position="505"/>
        <end position="539"/>
    </location>
</feature>
<dbReference type="AlphaFoldDB" id="A0AAV4ALY4"/>
<evidence type="ECO:0008006" key="8">
    <source>
        <dbReference type="Google" id="ProtNLM"/>
    </source>
</evidence>
<evidence type="ECO:0000259" key="3">
    <source>
        <dbReference type="Pfam" id="PF15025"/>
    </source>
</evidence>
<dbReference type="Proteomes" id="UP000735302">
    <property type="component" value="Unassembled WGS sequence"/>
</dbReference>
<dbReference type="InterPro" id="IPR053900">
    <property type="entry name" value="C5orf34-like_dom"/>
</dbReference>
<dbReference type="Pfam" id="PF15016">
    <property type="entry name" value="C5orf34_C"/>
    <property type="match status" value="1"/>
</dbReference>
<feature type="compositionally biased region" description="Low complexity" evidence="1">
    <location>
        <begin position="595"/>
        <end position="609"/>
    </location>
</feature>
<feature type="compositionally biased region" description="Polar residues" evidence="1">
    <location>
        <begin position="369"/>
        <end position="378"/>
    </location>
</feature>
<feature type="region of interest" description="Disordered" evidence="1">
    <location>
        <begin position="344"/>
        <end position="398"/>
    </location>
</feature>
<comment type="caution">
    <text evidence="6">The sequence shown here is derived from an EMBL/GenBank/DDBJ whole genome shotgun (WGS) entry which is preliminary data.</text>
</comment>
<dbReference type="Pfam" id="PF22833">
    <property type="entry name" value="C5orf34_2nd"/>
    <property type="match status" value="1"/>
</dbReference>
<evidence type="ECO:0000313" key="7">
    <source>
        <dbReference type="Proteomes" id="UP000735302"/>
    </source>
</evidence>
<feature type="domain" description="C5orf34-like" evidence="5">
    <location>
        <begin position="666"/>
        <end position="749"/>
    </location>
</feature>
<feature type="compositionally biased region" description="Low complexity" evidence="1">
    <location>
        <begin position="344"/>
        <end position="355"/>
    </location>
</feature>
<dbReference type="Pfam" id="PF15025">
    <property type="entry name" value="C5orf34-like_N"/>
    <property type="match status" value="1"/>
</dbReference>
<feature type="compositionally biased region" description="Polar residues" evidence="1">
    <location>
        <begin position="43"/>
        <end position="54"/>
    </location>
</feature>
<feature type="region of interest" description="Disordered" evidence="1">
    <location>
        <begin position="43"/>
        <end position="62"/>
    </location>
</feature>
<feature type="region of interest" description="Disordered" evidence="1">
    <location>
        <begin position="159"/>
        <end position="204"/>
    </location>
</feature>
<evidence type="ECO:0000259" key="2">
    <source>
        <dbReference type="Pfam" id="PF15016"/>
    </source>
</evidence>
<feature type="domain" description="C5orf34-like C-terminal" evidence="2">
    <location>
        <begin position="779"/>
        <end position="891"/>
    </location>
</feature>
<proteinExistence type="predicted"/>
<feature type="compositionally biased region" description="Polar residues" evidence="1">
    <location>
        <begin position="505"/>
        <end position="528"/>
    </location>
</feature>
<evidence type="ECO:0000259" key="4">
    <source>
        <dbReference type="Pfam" id="PF22833"/>
    </source>
</evidence>
<feature type="region of interest" description="Disordered" evidence="1">
    <location>
        <begin position="244"/>
        <end position="272"/>
    </location>
</feature>
<accession>A0AAV4ALY4</accession>
<feature type="region of interest" description="Disordered" evidence="1">
    <location>
        <begin position="955"/>
        <end position="1002"/>
    </location>
</feature>
<dbReference type="InterPro" id="IPR053899">
    <property type="entry name" value="C5orf34-like_2nd"/>
</dbReference>
<feature type="compositionally biased region" description="Low complexity" evidence="1">
    <location>
        <begin position="955"/>
        <end position="968"/>
    </location>
</feature>
<dbReference type="PANTHER" id="PTHR34531">
    <property type="entry name" value="ZGC:153352"/>
    <property type="match status" value="1"/>
</dbReference>